<keyword evidence="4" id="KW-1185">Reference proteome</keyword>
<dbReference type="PATRIC" id="fig|119224.3.peg.273"/>
<reference evidence="3 4" key="1">
    <citation type="submission" date="2015-08" db="EMBL/GenBank/DDBJ databases">
        <title>Genome sequence of Streptococcus phocae subsp. phocae ATCC 51973T isolated from liver specimen obtained from seal.</title>
        <authorList>
            <person name="Avendano-Herrera R."/>
        </authorList>
    </citation>
    <scope>NUCLEOTIDE SEQUENCE [LARGE SCALE GENOMIC DNA]</scope>
    <source>
        <strain evidence="3 4">ATCC 51973</strain>
    </source>
</reference>
<gene>
    <name evidence="3" type="ORF">AKK44_03720</name>
</gene>
<organism evidence="3 4">
    <name type="scientific">Streptococcus phocae</name>
    <dbReference type="NCBI Taxonomy" id="119224"/>
    <lineage>
        <taxon>Bacteria</taxon>
        <taxon>Bacillati</taxon>
        <taxon>Bacillota</taxon>
        <taxon>Bacilli</taxon>
        <taxon>Lactobacillales</taxon>
        <taxon>Streptococcaceae</taxon>
        <taxon>Streptococcus</taxon>
    </lineage>
</organism>
<feature type="domain" description="Type VII secretion system protein EssD-like" evidence="2">
    <location>
        <begin position="64"/>
        <end position="196"/>
    </location>
</feature>
<evidence type="ECO:0000259" key="2">
    <source>
        <dbReference type="Pfam" id="PF13930"/>
    </source>
</evidence>
<dbReference type="Proteomes" id="UP000049578">
    <property type="component" value="Unassembled WGS sequence"/>
</dbReference>
<keyword evidence="1" id="KW-0732">Signal</keyword>
<dbReference type="InterPro" id="IPR044929">
    <property type="entry name" value="DNA/RNA_non-sp_Endonuclease_sf"/>
</dbReference>
<evidence type="ECO:0000313" key="3">
    <source>
        <dbReference type="EMBL" id="KPJ22764.1"/>
    </source>
</evidence>
<comment type="caution">
    <text evidence="3">The sequence shown here is derived from an EMBL/GenBank/DDBJ whole genome shotgun (WGS) entry which is preliminary data.</text>
</comment>
<dbReference type="STRING" id="119224.AKK44_03720"/>
<name>A0A0P6SSR2_9STRE</name>
<proteinExistence type="predicted"/>
<sequence length="327" mass="36569">MTLTIQKKKTVLFLTLVWSLLSLTSLVDASKTRTYESTTHTITQHESEQSPKILPLTDQRQLVLGELDALERATFAHIQLKDAQEPTIKRKLLHHSPAGWHNYHVTNARGTKSWLMNRGHLIGYQFSGLNNEAKNLATMTAYLNTGFSDSNPEGMLYYENRLDSWLALHPNFILDYKVTANYDSDNLVPTSVDLQYVGIDHNGQLLDIRLGGGLEVTDNYGVTTVTLNNQSPLAVIDYKTGLLLEELLKQETPPVAAPATDPAVDTDTAPQIDTSREVHVTRNGRSKVYWYHKINMPASTTFANVVTISEDEAIASGKHHSKRESQD</sequence>
<dbReference type="Gene3D" id="3.40.570.10">
    <property type="entry name" value="Extracellular Endonuclease, subunit A"/>
    <property type="match status" value="1"/>
</dbReference>
<feature type="chain" id="PRO_5006130619" description="Type VII secretion system protein EssD-like domain-containing protein" evidence="1">
    <location>
        <begin position="30"/>
        <end position="327"/>
    </location>
</feature>
<evidence type="ECO:0000256" key="1">
    <source>
        <dbReference type="SAM" id="SignalP"/>
    </source>
</evidence>
<dbReference type="AlphaFoldDB" id="A0A0P6SSR2"/>
<accession>A0A0P6SSR2</accession>
<evidence type="ECO:0000313" key="4">
    <source>
        <dbReference type="Proteomes" id="UP000049578"/>
    </source>
</evidence>
<dbReference type="Pfam" id="PF13930">
    <property type="entry name" value="Endonuclea_NS_2"/>
    <property type="match status" value="1"/>
</dbReference>
<protein>
    <recommendedName>
        <fullName evidence="2">Type VII secretion system protein EssD-like domain-containing protein</fullName>
    </recommendedName>
</protein>
<dbReference type="InterPro" id="IPR044927">
    <property type="entry name" value="Endonuclea_NS_2"/>
</dbReference>
<dbReference type="EMBL" id="LHQM01000010">
    <property type="protein sequence ID" value="KPJ22764.1"/>
    <property type="molecule type" value="Genomic_DNA"/>
</dbReference>
<feature type="signal peptide" evidence="1">
    <location>
        <begin position="1"/>
        <end position="29"/>
    </location>
</feature>
<dbReference type="RefSeq" id="WP_054278564.1">
    <property type="nucleotide sequence ID" value="NZ_LHQM01000010.1"/>
</dbReference>